<comment type="caution">
    <text evidence="4">The sequence shown here is derived from an EMBL/GenBank/DDBJ whole genome shotgun (WGS) entry which is preliminary data.</text>
</comment>
<dbReference type="Proteomes" id="UP000256877">
    <property type="component" value="Unassembled WGS sequence"/>
</dbReference>
<evidence type="ECO:0000256" key="1">
    <source>
        <dbReference type="PROSITE-ProRule" id="PRU00325"/>
    </source>
</evidence>
<evidence type="ECO:0000313" key="4">
    <source>
        <dbReference type="EMBL" id="RFA94454.1"/>
    </source>
</evidence>
<gene>
    <name evidence="4" type="ORF">CGL51_10115</name>
    <name evidence="5" type="ORF">CGL52_13115</name>
    <name evidence="3" type="ORF">HA333_09835</name>
</gene>
<sequence>MYCREAVKKALFALDREVFIETVERRGGWLLAICYVKSQSQPDFCYQVFLKIKLGTRYFVGHCECPDFKFRGGPCKHIVRAKVALREYLKIKKGVK</sequence>
<accession>A0A371QVX7</accession>
<proteinExistence type="predicted"/>
<evidence type="ECO:0000259" key="2">
    <source>
        <dbReference type="PROSITE" id="PS50966"/>
    </source>
</evidence>
<dbReference type="InterPro" id="IPR007527">
    <property type="entry name" value="Znf_SWIM"/>
</dbReference>
<dbReference type="EMBL" id="NMUE01000037">
    <property type="protein sequence ID" value="RFA94454.1"/>
    <property type="molecule type" value="Genomic_DNA"/>
</dbReference>
<evidence type="ECO:0000313" key="3">
    <source>
        <dbReference type="EMBL" id="HII47712.1"/>
    </source>
</evidence>
<dbReference type="OrthoDB" id="142306at2157"/>
<dbReference type="GO" id="GO:0008270">
    <property type="term" value="F:zinc ion binding"/>
    <property type="evidence" value="ECO:0007669"/>
    <property type="project" value="UniProtKB-KW"/>
</dbReference>
<dbReference type="AlphaFoldDB" id="A0A371QVX7"/>
<dbReference type="EMBL" id="DUJP01000032">
    <property type="protein sequence ID" value="HII47712.1"/>
    <property type="molecule type" value="Genomic_DNA"/>
</dbReference>
<keyword evidence="1" id="KW-0479">Metal-binding</keyword>
<dbReference type="Pfam" id="PF04434">
    <property type="entry name" value="SWIM"/>
    <property type="match status" value="1"/>
</dbReference>
<reference evidence="3" key="2">
    <citation type="journal article" date="2020" name="bioRxiv">
        <title>A rank-normalized archaeal taxonomy based on genome phylogeny resolves widespread incomplete and uneven classifications.</title>
        <authorList>
            <person name="Rinke C."/>
            <person name="Chuvochina M."/>
            <person name="Mussig A.J."/>
            <person name="Chaumeil P.-A."/>
            <person name="Waite D.W."/>
            <person name="Whitman W.B."/>
            <person name="Parks D.H."/>
            <person name="Hugenholtz P."/>
        </authorList>
    </citation>
    <scope>NUCLEOTIDE SEQUENCE</scope>
    <source>
        <strain evidence="3">UBA8839</strain>
    </source>
</reference>
<evidence type="ECO:0000313" key="7">
    <source>
        <dbReference type="Proteomes" id="UP000257123"/>
    </source>
</evidence>
<name>A0A371QVX7_9CREN</name>
<protein>
    <submittedName>
        <fullName evidence="4">SWIM zinc finger family protein</fullName>
    </submittedName>
</protein>
<keyword evidence="1" id="KW-0862">Zinc</keyword>
<dbReference type="RefSeq" id="WP_011007820.1">
    <property type="nucleotide sequence ID" value="NZ_DAIOPL010000028.1"/>
</dbReference>
<evidence type="ECO:0000313" key="5">
    <source>
        <dbReference type="EMBL" id="RFA95294.1"/>
    </source>
</evidence>
<dbReference type="OMA" id="GPCKHIV"/>
<dbReference type="Proteomes" id="UP000257123">
    <property type="component" value="Unassembled WGS sequence"/>
</dbReference>
<feature type="domain" description="SWIM-type" evidence="2">
    <location>
        <begin position="46"/>
        <end position="86"/>
    </location>
</feature>
<organism evidence="4 7">
    <name type="scientific">Pyrobaculum aerophilum</name>
    <dbReference type="NCBI Taxonomy" id="13773"/>
    <lineage>
        <taxon>Archaea</taxon>
        <taxon>Thermoproteota</taxon>
        <taxon>Thermoprotei</taxon>
        <taxon>Thermoproteales</taxon>
        <taxon>Thermoproteaceae</taxon>
        <taxon>Pyrobaculum</taxon>
    </lineage>
</organism>
<keyword evidence="1" id="KW-0863">Zinc-finger</keyword>
<dbReference type="PROSITE" id="PS50966">
    <property type="entry name" value="ZF_SWIM"/>
    <property type="match status" value="1"/>
</dbReference>
<dbReference type="EMBL" id="NMUF01000060">
    <property type="protein sequence ID" value="RFA95294.1"/>
    <property type="molecule type" value="Genomic_DNA"/>
</dbReference>
<evidence type="ECO:0000313" key="6">
    <source>
        <dbReference type="Proteomes" id="UP000256877"/>
    </source>
</evidence>
<reference evidence="6 7" key="1">
    <citation type="submission" date="2017-07" db="EMBL/GenBank/DDBJ databases">
        <title>Draft genome sequence of aerobic hyperthermophilic archaea, Pyrobaculum aerophilum YKB31 and YKB32.</title>
        <authorList>
            <person name="Mochizuki T."/>
            <person name="Berliner A.J."/>
            <person name="Yoshida-Takashima Y."/>
            <person name="Takaki Y."/>
            <person name="Nunoura T."/>
            <person name="Takai K."/>
        </authorList>
    </citation>
    <scope>NUCLEOTIDE SEQUENCE [LARGE SCALE GENOMIC DNA]</scope>
    <source>
        <strain evidence="4 7">YKB31</strain>
        <strain evidence="5 6">YKB32</strain>
    </source>
</reference>
<dbReference type="GeneID" id="1465586"/>
<dbReference type="Proteomes" id="UP000651120">
    <property type="component" value="Unassembled WGS sequence"/>
</dbReference>